<accession>A0A725BAG9</accession>
<protein>
    <submittedName>
        <fullName evidence="3">ATP-binding cassette domain-containing protein</fullName>
    </submittedName>
</protein>
<feature type="domain" description="ABC transporter" evidence="2">
    <location>
        <begin position="18"/>
        <end position="85"/>
    </location>
</feature>
<evidence type="ECO:0000256" key="1">
    <source>
        <dbReference type="ARBA" id="ARBA00022448"/>
    </source>
</evidence>
<dbReference type="EMBL" id="DAAQRD010000242">
    <property type="protein sequence ID" value="HAE0521491.1"/>
    <property type="molecule type" value="Genomic_DNA"/>
</dbReference>
<organism evidence="3">
    <name type="scientific">Salmonella enteritidis PT4 (strain P125109)</name>
    <dbReference type="NCBI Taxonomy" id="550537"/>
    <lineage>
        <taxon>Bacteria</taxon>
        <taxon>Pseudomonadati</taxon>
        <taxon>Pseudomonadota</taxon>
        <taxon>Gammaproteobacteria</taxon>
        <taxon>Enterobacterales</taxon>
        <taxon>Enterobacteriaceae</taxon>
        <taxon>Salmonella</taxon>
    </lineage>
</organism>
<keyword evidence="1" id="KW-0813">Transport</keyword>
<dbReference type="GO" id="GO:0005524">
    <property type="term" value="F:ATP binding"/>
    <property type="evidence" value="ECO:0007669"/>
    <property type="project" value="UniProtKB-KW"/>
</dbReference>
<dbReference type="PANTHER" id="PTHR42781:SF4">
    <property type="entry name" value="SPERMIDINE_PUTRESCINE IMPORT ATP-BINDING PROTEIN POTA"/>
    <property type="match status" value="1"/>
</dbReference>
<dbReference type="PANTHER" id="PTHR42781">
    <property type="entry name" value="SPERMIDINE/PUTRESCINE IMPORT ATP-BINDING PROTEIN POTA"/>
    <property type="match status" value="1"/>
</dbReference>
<reference evidence="3" key="2">
    <citation type="submission" date="2019-01" db="EMBL/GenBank/DDBJ databases">
        <authorList>
            <consortium name="NCBI Pathogen Detection Project"/>
        </authorList>
    </citation>
    <scope>NUCLEOTIDE SEQUENCE</scope>
    <source>
        <strain evidence="3">P125109</strain>
    </source>
</reference>
<feature type="non-terminal residue" evidence="3">
    <location>
        <position position="85"/>
    </location>
</feature>
<name>A0A725BAG9_SALEP</name>
<dbReference type="InterPro" id="IPR050093">
    <property type="entry name" value="ABC_SmlMolc_Importer"/>
</dbReference>
<evidence type="ECO:0000313" key="3">
    <source>
        <dbReference type="EMBL" id="HAE0521491.1"/>
    </source>
</evidence>
<dbReference type="InterPro" id="IPR003439">
    <property type="entry name" value="ABC_transporter-like_ATP-bd"/>
</dbReference>
<dbReference type="InterPro" id="IPR027417">
    <property type="entry name" value="P-loop_NTPase"/>
</dbReference>
<proteinExistence type="predicted"/>
<reference evidence="3" key="1">
    <citation type="journal article" date="2018" name="Genome Biol.">
        <title>SKESA: strategic k-mer extension for scrupulous assemblies.</title>
        <authorList>
            <person name="Souvorov A."/>
            <person name="Agarwala R."/>
            <person name="Lipman D.J."/>
        </authorList>
    </citation>
    <scope>NUCLEOTIDE SEQUENCE</scope>
    <source>
        <strain evidence="3">P125109</strain>
    </source>
</reference>
<dbReference type="GO" id="GO:0016887">
    <property type="term" value="F:ATP hydrolysis activity"/>
    <property type="evidence" value="ECO:0007669"/>
    <property type="project" value="InterPro"/>
</dbReference>
<evidence type="ECO:0000259" key="2">
    <source>
        <dbReference type="Pfam" id="PF00005"/>
    </source>
</evidence>
<dbReference type="Gene3D" id="3.40.50.300">
    <property type="entry name" value="P-loop containing nucleotide triphosphate hydrolases"/>
    <property type="match status" value="1"/>
</dbReference>
<dbReference type="Pfam" id="PF00005">
    <property type="entry name" value="ABC_tran"/>
    <property type="match status" value="1"/>
</dbReference>
<dbReference type="AlphaFoldDB" id="A0A725BAG9"/>
<gene>
    <name evidence="3" type="ORF">G2720_27250</name>
</gene>
<comment type="caution">
    <text evidence="3">The sequence shown here is derived from an EMBL/GenBank/DDBJ whole genome shotgun (WGS) entry which is preliminary data.</text>
</comment>
<keyword evidence="3" id="KW-0067">ATP-binding</keyword>
<dbReference type="SUPFAM" id="SSF52540">
    <property type="entry name" value="P-loop containing nucleoside triphosphate hydrolases"/>
    <property type="match status" value="1"/>
</dbReference>
<keyword evidence="3" id="KW-0547">Nucleotide-binding</keyword>
<sequence length="85" mass="9512">MIEIRQLTKSFQGKNLFENLSLTIPQGDFVIFSGPSGCGKTTLLNMIGALELIDTGTIVVDRVDITNKRNQLAYFRTKLGFLFQN</sequence>